<feature type="region of interest" description="Disordered" evidence="1">
    <location>
        <begin position="17"/>
        <end position="52"/>
    </location>
</feature>
<dbReference type="AlphaFoldDB" id="A0A1F5G6W8"/>
<organism evidence="2 3">
    <name type="scientific">Candidatus Curtissbacteria bacterium RIFCSPHIGHO2_02_FULL_40_16b</name>
    <dbReference type="NCBI Taxonomy" id="1797714"/>
    <lineage>
        <taxon>Bacteria</taxon>
        <taxon>Candidatus Curtissiibacteriota</taxon>
    </lineage>
</organism>
<evidence type="ECO:0000313" key="2">
    <source>
        <dbReference type="EMBL" id="OGD87574.1"/>
    </source>
</evidence>
<proteinExistence type="predicted"/>
<evidence type="ECO:0000256" key="1">
    <source>
        <dbReference type="SAM" id="MobiDB-lite"/>
    </source>
</evidence>
<gene>
    <name evidence="2" type="ORF">A3D04_04805</name>
</gene>
<reference evidence="2 3" key="1">
    <citation type="journal article" date="2016" name="Nat. Commun.">
        <title>Thousands of microbial genomes shed light on interconnected biogeochemical processes in an aquifer system.</title>
        <authorList>
            <person name="Anantharaman K."/>
            <person name="Brown C.T."/>
            <person name="Hug L.A."/>
            <person name="Sharon I."/>
            <person name="Castelle C.J."/>
            <person name="Probst A.J."/>
            <person name="Thomas B.C."/>
            <person name="Singh A."/>
            <person name="Wilkins M.J."/>
            <person name="Karaoz U."/>
            <person name="Brodie E.L."/>
            <person name="Williams K.H."/>
            <person name="Hubbard S.S."/>
            <person name="Banfield J.F."/>
        </authorList>
    </citation>
    <scope>NUCLEOTIDE SEQUENCE [LARGE SCALE GENOMIC DNA]</scope>
</reference>
<dbReference type="STRING" id="1797714.A3D04_04805"/>
<dbReference type="Proteomes" id="UP000177369">
    <property type="component" value="Unassembled WGS sequence"/>
</dbReference>
<protein>
    <submittedName>
        <fullName evidence="2">Uncharacterized protein</fullName>
    </submittedName>
</protein>
<dbReference type="EMBL" id="MFBD01000046">
    <property type="protein sequence ID" value="OGD87574.1"/>
    <property type="molecule type" value="Genomic_DNA"/>
</dbReference>
<name>A0A1F5G6W8_9BACT</name>
<sequence>MVWERIEQKFREREDARIREQQEAAQRESARRQEQVRFQKENEAKAEQERNNRCEHAKRLMEESRIISHLEAIKNKVIGARKDLIIDLDEAKVILAWGRYHLTAKGELVYSSFTRVQDYSYIEVKFRLGNETLEINGHELSSEQWRNQNDTVTDALADAYLSPRRVKTSEKVERSSYTGGSSSGECCHS</sequence>
<accession>A0A1F5G6W8</accession>
<evidence type="ECO:0000313" key="3">
    <source>
        <dbReference type="Proteomes" id="UP000177369"/>
    </source>
</evidence>
<comment type="caution">
    <text evidence="2">The sequence shown here is derived from an EMBL/GenBank/DDBJ whole genome shotgun (WGS) entry which is preliminary data.</text>
</comment>